<gene>
    <name evidence="3" type="ORF">PV327_011100</name>
</gene>
<evidence type="ECO:0000313" key="4">
    <source>
        <dbReference type="Proteomes" id="UP001168972"/>
    </source>
</evidence>
<reference evidence="3" key="1">
    <citation type="journal article" date="2023" name="bioRxiv">
        <title>Scaffold-level genome assemblies of two parasitoid biocontrol wasps reveal the parthenogenesis mechanism and an associated novel virus.</title>
        <authorList>
            <person name="Inwood S."/>
            <person name="Skelly J."/>
            <person name="Guhlin J."/>
            <person name="Harrop T."/>
            <person name="Goldson S."/>
            <person name="Dearden P."/>
        </authorList>
    </citation>
    <scope>NUCLEOTIDE SEQUENCE</scope>
    <source>
        <strain evidence="3">Lincoln</strain>
        <tissue evidence="3">Whole body</tissue>
    </source>
</reference>
<dbReference type="Gene3D" id="3.10.20.10">
    <property type="match status" value="1"/>
</dbReference>
<dbReference type="Proteomes" id="UP001168972">
    <property type="component" value="Unassembled WGS sequence"/>
</dbReference>
<feature type="domain" description="CIDE-N" evidence="2">
    <location>
        <begin position="5"/>
        <end position="61"/>
    </location>
</feature>
<accession>A0AA39C7V5</accession>
<evidence type="ECO:0000259" key="2">
    <source>
        <dbReference type="Pfam" id="PF02017"/>
    </source>
</evidence>
<sequence>MAASFKIVRHDKHTERKAITAASINELITIAKMKLKLSGENYKLYTDDFTEIDKDEILMELAKARGTDQLLLTIVPEEVPWNTDVLCESTPTLSIGSHEEKVTKVTSSSYGVDMNSSSASHTSDHLSRIVPKLATNIQIILQKGSLLSHRNRRKIVHVVRDYLINDLEDTSLGTCHRVSEQIVTTYQKTFTSKITTENVGGEIESLRQAIYYSMHYLKNQPGTGSQCTDCFDHDDIFSEKSKVQDEYGCVAYMPVRPSPDVQASMENNRLKLINIFNSTDEDVNDNIINTMDECYYLQRKDIYKEKNLSIVFERWPYFHHHQSILKHSNQLLGKDLSSIWRSSMNKLYKPINRWMKNEEIACKVNKAKERVRQPDEMKKYVRETLKTVQKYSDISENDEPYHIVTFGFIVKFMNENLNFLYVLTNEEFTDDELIEQVPVPNPVLMIRGKNVHYGENEYDVVINKKIIIHAASFTEGILITFLCYYVFGLVYPPQIEGTLEAIQRSSSGN</sequence>
<comment type="caution">
    <text evidence="3">The sequence shown here is derived from an EMBL/GenBank/DDBJ whole genome shotgun (WGS) entry which is preliminary data.</text>
</comment>
<organism evidence="3 4">
    <name type="scientific">Microctonus hyperodae</name>
    <name type="common">Parasitoid wasp</name>
    <dbReference type="NCBI Taxonomy" id="165561"/>
    <lineage>
        <taxon>Eukaryota</taxon>
        <taxon>Metazoa</taxon>
        <taxon>Ecdysozoa</taxon>
        <taxon>Arthropoda</taxon>
        <taxon>Hexapoda</taxon>
        <taxon>Insecta</taxon>
        <taxon>Pterygota</taxon>
        <taxon>Neoptera</taxon>
        <taxon>Endopterygota</taxon>
        <taxon>Hymenoptera</taxon>
        <taxon>Apocrita</taxon>
        <taxon>Ichneumonoidea</taxon>
        <taxon>Braconidae</taxon>
        <taxon>Euphorinae</taxon>
        <taxon>Microctonus</taxon>
    </lineage>
</organism>
<protein>
    <recommendedName>
        <fullName evidence="2">CIDE-N domain-containing protein</fullName>
    </recommendedName>
</protein>
<name>A0AA39C7V5_MICHY</name>
<proteinExistence type="predicted"/>
<keyword evidence="4" id="KW-1185">Reference proteome</keyword>
<evidence type="ECO:0000313" key="3">
    <source>
        <dbReference type="EMBL" id="KAK0159473.1"/>
    </source>
</evidence>
<dbReference type="Pfam" id="PF02017">
    <property type="entry name" value="CIDE-N"/>
    <property type="match status" value="1"/>
</dbReference>
<dbReference type="InterPro" id="IPR003508">
    <property type="entry name" value="CIDE-N_dom"/>
</dbReference>
<dbReference type="PANTHER" id="PTHR31025:SF22">
    <property type="entry name" value="IP13529P"/>
    <property type="match status" value="1"/>
</dbReference>
<reference evidence="3" key="2">
    <citation type="submission" date="2023-03" db="EMBL/GenBank/DDBJ databases">
        <authorList>
            <person name="Inwood S.N."/>
            <person name="Skelly J.G."/>
            <person name="Guhlin J."/>
            <person name="Harrop T.W.R."/>
            <person name="Goldson S.G."/>
            <person name="Dearden P.K."/>
        </authorList>
    </citation>
    <scope>NUCLEOTIDE SEQUENCE</scope>
    <source>
        <strain evidence="3">Lincoln</strain>
        <tissue evidence="3">Whole body</tissue>
    </source>
</reference>
<dbReference type="PANTHER" id="PTHR31025">
    <property type="entry name" value="SI:CH211-196P9.1-RELATED"/>
    <property type="match status" value="1"/>
</dbReference>
<keyword evidence="1" id="KW-0053">Apoptosis</keyword>
<dbReference type="AlphaFoldDB" id="A0AA39C7V5"/>
<evidence type="ECO:0000256" key="1">
    <source>
        <dbReference type="ARBA" id="ARBA00022703"/>
    </source>
</evidence>
<dbReference type="EMBL" id="JAQQBR010001913">
    <property type="protein sequence ID" value="KAK0159473.1"/>
    <property type="molecule type" value="Genomic_DNA"/>
</dbReference>